<dbReference type="Pfam" id="PF18481">
    <property type="entry name" value="DUF5616"/>
    <property type="match status" value="1"/>
</dbReference>
<organism evidence="3">
    <name type="scientific">Fervidicoccus fontis</name>
    <dbReference type="NCBI Taxonomy" id="683846"/>
    <lineage>
        <taxon>Archaea</taxon>
        <taxon>Thermoproteota</taxon>
        <taxon>Thermoprotei</taxon>
        <taxon>Fervidicoccales</taxon>
        <taxon>Fervidicoccaceae</taxon>
        <taxon>Fervidicoccus</taxon>
    </lineage>
</organism>
<dbReference type="EMBL" id="DRZC01000019">
    <property type="protein sequence ID" value="HHQ80077.1"/>
    <property type="molecule type" value="Genomic_DNA"/>
</dbReference>
<name>A0A7J3ZJ15_9CREN</name>
<dbReference type="PANTHER" id="PTHR42252">
    <property type="entry name" value="DUF5616 DOMAIN-CONTAINING PROTEIN"/>
    <property type="match status" value="1"/>
</dbReference>
<protein>
    <submittedName>
        <fullName evidence="3">DUF434 domain-containing protein</fullName>
    </submittedName>
</protein>
<evidence type="ECO:0000259" key="2">
    <source>
        <dbReference type="Pfam" id="PF18481"/>
    </source>
</evidence>
<feature type="domain" description="DUF434" evidence="1">
    <location>
        <begin position="11"/>
        <end position="65"/>
    </location>
</feature>
<evidence type="ECO:0000259" key="1">
    <source>
        <dbReference type="Pfam" id="PF04256"/>
    </source>
</evidence>
<gene>
    <name evidence="3" type="ORF">ENM78_01225</name>
</gene>
<comment type="caution">
    <text evidence="3">The sequence shown here is derived from an EMBL/GenBank/DDBJ whole genome shotgun (WGS) entry which is preliminary data.</text>
</comment>
<dbReference type="Pfam" id="PF04256">
    <property type="entry name" value="DUF434"/>
    <property type="match status" value="1"/>
</dbReference>
<dbReference type="InterPro" id="IPR007368">
    <property type="entry name" value="DUF434"/>
</dbReference>
<evidence type="ECO:0000313" key="3">
    <source>
        <dbReference type="EMBL" id="HHQ80077.1"/>
    </source>
</evidence>
<dbReference type="PANTHER" id="PTHR42252:SF1">
    <property type="entry name" value="DUF434 DOMAIN-CONTAINING PROTEIN"/>
    <property type="match status" value="1"/>
</dbReference>
<proteinExistence type="predicted"/>
<feature type="domain" description="DUF5616" evidence="2">
    <location>
        <begin position="73"/>
        <end position="208"/>
    </location>
</feature>
<reference evidence="3" key="1">
    <citation type="journal article" date="2020" name="mSystems">
        <title>Genome- and Community-Level Interaction Insights into Carbon Utilization and Element Cycling Functions of Hydrothermarchaeota in Hydrothermal Sediment.</title>
        <authorList>
            <person name="Zhou Z."/>
            <person name="Liu Y."/>
            <person name="Xu W."/>
            <person name="Pan J."/>
            <person name="Luo Z.H."/>
            <person name="Li M."/>
        </authorList>
    </citation>
    <scope>NUCLEOTIDE SEQUENCE [LARGE SCALE GENOMIC DNA]</scope>
    <source>
        <strain evidence="3">SpSt-1116</strain>
    </source>
</reference>
<dbReference type="AlphaFoldDB" id="A0A7J3ZJ15"/>
<dbReference type="InterPro" id="IPR041652">
    <property type="entry name" value="DUF5616"/>
</dbReference>
<sequence>MKKPADWKQRVREAARDFYYLLNRGYSRKSALHLVASRYDLSHFEKALLNRCVHEEEYNRSVLEKLSSSARVHVVVVDFYNVTTTIAEHLEGGELYRCTDHVIRDNAIALGRSRKEPEALLEAFKLAIEAIEDLGAVEAVIVADKQRSHSKSILGRALEVARERLSATPILADKADIAVVEQCRRLGALAASSDRLILERVGMAVDLVDVVLRRRGGSVVLDFRELMGL</sequence>
<accession>A0A7J3ZJ15</accession>